<keyword evidence="1" id="KW-0812">Transmembrane</keyword>
<dbReference type="STRING" id="157463.GCA_001047075_00486"/>
<proteinExistence type="predicted"/>
<dbReference type="EMBL" id="DF968000">
    <property type="protein sequence ID" value="GAO99568.1"/>
    <property type="molecule type" value="Genomic_DNA"/>
</dbReference>
<gene>
    <name evidence="2" type="ORF">FFIC_230520</name>
</gene>
<evidence type="ECO:0000313" key="3">
    <source>
        <dbReference type="Proteomes" id="UP000253891"/>
    </source>
</evidence>
<evidence type="ECO:0000256" key="1">
    <source>
        <dbReference type="SAM" id="Phobius"/>
    </source>
</evidence>
<reference evidence="2 3" key="1">
    <citation type="journal article" date="2015" name="BMC Genomics">
        <title>Comparative genomics of Fructobacillus spp. and Leuconostoc spp. reveals niche-specific evolution of Fructobacillus spp.</title>
        <authorList>
            <person name="Endo A."/>
            <person name="Tanizawa Y."/>
            <person name="Tanaka N."/>
            <person name="Maeno S."/>
            <person name="Kumar H."/>
            <person name="Shiwa Y."/>
            <person name="Okada S."/>
            <person name="Yoshikawa H."/>
            <person name="Dicks L."/>
            <person name="Nakagawa J."/>
            <person name="Arita M."/>
        </authorList>
    </citation>
    <scope>NUCLEOTIDE SEQUENCE [LARGE SCALE GENOMIC DNA]</scope>
    <source>
        <strain evidence="2 3">JCM 12225</strain>
    </source>
</reference>
<accession>A0A0K8MHB9</accession>
<keyword evidence="1" id="KW-0472">Membrane</keyword>
<dbReference type="Proteomes" id="UP000253891">
    <property type="component" value="Unassembled WGS sequence"/>
</dbReference>
<dbReference type="RefSeq" id="WP_061992972.1">
    <property type="nucleotide sequence ID" value="NZ_DF968000.1"/>
</dbReference>
<evidence type="ECO:0000313" key="2">
    <source>
        <dbReference type="EMBL" id="GAO99568.1"/>
    </source>
</evidence>
<dbReference type="AlphaFoldDB" id="A0A0K8MHB9"/>
<feature type="transmembrane region" description="Helical" evidence="1">
    <location>
        <begin position="12"/>
        <end position="33"/>
    </location>
</feature>
<keyword evidence="1" id="KW-1133">Transmembrane helix</keyword>
<keyword evidence="3" id="KW-1185">Reference proteome</keyword>
<protein>
    <submittedName>
        <fullName evidence="2">Competence protein ComGF</fullName>
    </submittedName>
</protein>
<sequence length="145" mass="16551">MKQYSFYQTGFTLFESLLSLLVAALIFETLVILAPQSHRTVRDAELDFQSALTQISRQHYQLKEVLDNALVLEKAKGEIVYFMIKHHCLVLAGKIHGEIILMKNVRCMHCRDCHSYQSITINNIQIGNISGTILITKQKNENGED</sequence>
<name>A0A0K8MHB9_9LACO</name>
<organism evidence="2 3">
    <name type="scientific">Fructobacillus ficulneus</name>
    <dbReference type="NCBI Taxonomy" id="157463"/>
    <lineage>
        <taxon>Bacteria</taxon>
        <taxon>Bacillati</taxon>
        <taxon>Bacillota</taxon>
        <taxon>Bacilli</taxon>
        <taxon>Lactobacillales</taxon>
        <taxon>Lactobacillaceae</taxon>
        <taxon>Fructobacillus</taxon>
    </lineage>
</organism>